<dbReference type="PROSITE" id="PS50106">
    <property type="entry name" value="PDZ"/>
    <property type="match status" value="1"/>
</dbReference>
<dbReference type="EMBL" id="VCGU01000004">
    <property type="protein sequence ID" value="TRY76303.1"/>
    <property type="molecule type" value="Genomic_DNA"/>
</dbReference>
<dbReference type="SUPFAM" id="SSF50156">
    <property type="entry name" value="PDZ domain-like"/>
    <property type="match status" value="1"/>
</dbReference>
<proteinExistence type="predicted"/>
<keyword evidence="4" id="KW-1185">Reference proteome</keyword>
<reference evidence="3 4" key="1">
    <citation type="journal article" date="2018" name="Nat. Ecol. Evol.">
        <title>Genomic signatures of mitonuclear coevolution across populations of Tigriopus californicus.</title>
        <authorList>
            <person name="Barreto F.S."/>
            <person name="Watson E.T."/>
            <person name="Lima T.G."/>
            <person name="Willett C.S."/>
            <person name="Edmands S."/>
            <person name="Li W."/>
            <person name="Burton R.S."/>
        </authorList>
    </citation>
    <scope>NUCLEOTIDE SEQUENCE [LARGE SCALE GENOMIC DNA]</scope>
    <source>
        <strain evidence="3 4">San Diego</strain>
    </source>
</reference>
<dbReference type="Pfam" id="PF00595">
    <property type="entry name" value="PDZ"/>
    <property type="match status" value="1"/>
</dbReference>
<dbReference type="GO" id="GO:0043495">
    <property type="term" value="F:protein-membrane adaptor activity"/>
    <property type="evidence" value="ECO:0007669"/>
    <property type="project" value="TreeGrafter"/>
</dbReference>
<dbReference type="PANTHER" id="PTHR14191">
    <property type="entry name" value="PDZ DOMAIN CONTAINING PROTEIN"/>
    <property type="match status" value="1"/>
</dbReference>
<protein>
    <recommendedName>
        <fullName evidence="2">PDZ domain-containing protein</fullName>
    </recommendedName>
</protein>
<evidence type="ECO:0000256" key="1">
    <source>
        <dbReference type="ARBA" id="ARBA00022737"/>
    </source>
</evidence>
<organism evidence="3 4">
    <name type="scientific">Tigriopus californicus</name>
    <name type="common">Marine copepod</name>
    <dbReference type="NCBI Taxonomy" id="6832"/>
    <lineage>
        <taxon>Eukaryota</taxon>
        <taxon>Metazoa</taxon>
        <taxon>Ecdysozoa</taxon>
        <taxon>Arthropoda</taxon>
        <taxon>Crustacea</taxon>
        <taxon>Multicrustacea</taxon>
        <taxon>Hexanauplia</taxon>
        <taxon>Copepoda</taxon>
        <taxon>Harpacticoida</taxon>
        <taxon>Harpacticidae</taxon>
        <taxon>Tigriopus</taxon>
    </lineage>
</organism>
<dbReference type="SMART" id="SM00228">
    <property type="entry name" value="PDZ"/>
    <property type="match status" value="1"/>
</dbReference>
<evidence type="ECO:0000313" key="3">
    <source>
        <dbReference type="EMBL" id="TRY76303.1"/>
    </source>
</evidence>
<name>A0A553PF59_TIGCA</name>
<dbReference type="PANTHER" id="PTHR14191:SF3">
    <property type="entry name" value="NA(+)_H(+) EXCHANGE REGULATORY COFACTOR-LIKE PROTEIN NRFL-1"/>
    <property type="match status" value="1"/>
</dbReference>
<evidence type="ECO:0000313" key="4">
    <source>
        <dbReference type="Proteomes" id="UP000318571"/>
    </source>
</evidence>
<dbReference type="GO" id="GO:0016324">
    <property type="term" value="C:apical plasma membrane"/>
    <property type="evidence" value="ECO:0007669"/>
    <property type="project" value="TreeGrafter"/>
</dbReference>
<gene>
    <name evidence="3" type="ORF">TCAL_02697</name>
</gene>
<feature type="domain" description="PDZ" evidence="2">
    <location>
        <begin position="45"/>
        <end position="117"/>
    </location>
</feature>
<dbReference type="Proteomes" id="UP000318571">
    <property type="component" value="Chromosome 5"/>
</dbReference>
<accession>A0A553PF59</accession>
<dbReference type="Gene3D" id="2.30.42.10">
    <property type="match status" value="1"/>
</dbReference>
<dbReference type="GO" id="GO:0072659">
    <property type="term" value="P:protein localization to plasma membrane"/>
    <property type="evidence" value="ECO:0007669"/>
    <property type="project" value="TreeGrafter"/>
</dbReference>
<dbReference type="STRING" id="6832.A0A553PF59"/>
<sequence length="142" mass="16027">MTNKLVVQVDDPAAIPKFISYRYIGDLSESVKYKTQEYISGPTRTCTIKRPTEKESDDRSLGFDVASMNSLRGHFVDAVSAGSPAEKGGLRQGDMIEKVNGKLVRNLSHKDLVDHIKPMDEFELEVVSRLRRKDVENEQNDQ</sequence>
<dbReference type="InterPro" id="IPR051067">
    <property type="entry name" value="NHER"/>
</dbReference>
<keyword evidence="1" id="KW-0677">Repeat</keyword>
<dbReference type="OrthoDB" id="2272012at2759"/>
<dbReference type="AlphaFoldDB" id="A0A553PF59"/>
<dbReference type="InterPro" id="IPR001478">
    <property type="entry name" value="PDZ"/>
</dbReference>
<comment type="caution">
    <text evidence="3">The sequence shown here is derived from an EMBL/GenBank/DDBJ whole genome shotgun (WGS) entry which is preliminary data.</text>
</comment>
<evidence type="ECO:0000259" key="2">
    <source>
        <dbReference type="PROSITE" id="PS50106"/>
    </source>
</evidence>
<dbReference type="InterPro" id="IPR036034">
    <property type="entry name" value="PDZ_sf"/>
</dbReference>